<feature type="transmembrane region" description="Helical" evidence="5">
    <location>
        <begin position="25"/>
        <end position="43"/>
    </location>
</feature>
<comment type="subcellular location">
    <subcellularLocation>
        <location evidence="1">Membrane</location>
        <topology evidence="1">Multi-pass membrane protein</topology>
    </subcellularLocation>
</comment>
<dbReference type="EMBL" id="JAUKPO010000034">
    <property type="protein sequence ID" value="MDO1450638.1"/>
    <property type="molecule type" value="Genomic_DNA"/>
</dbReference>
<evidence type="ECO:0000256" key="4">
    <source>
        <dbReference type="ARBA" id="ARBA00023136"/>
    </source>
</evidence>
<evidence type="ECO:0000313" key="6">
    <source>
        <dbReference type="EMBL" id="MDO1450638.1"/>
    </source>
</evidence>
<dbReference type="RefSeq" id="WP_302041440.1">
    <property type="nucleotide sequence ID" value="NZ_JAUKPO010000034.1"/>
</dbReference>
<keyword evidence="4 5" id="KW-0472">Membrane</keyword>
<organism evidence="6 7">
    <name type="scientific">Rhodocytophaga aerolata</name>
    <dbReference type="NCBI Taxonomy" id="455078"/>
    <lineage>
        <taxon>Bacteria</taxon>
        <taxon>Pseudomonadati</taxon>
        <taxon>Bacteroidota</taxon>
        <taxon>Cytophagia</taxon>
        <taxon>Cytophagales</taxon>
        <taxon>Rhodocytophagaceae</taxon>
        <taxon>Rhodocytophaga</taxon>
    </lineage>
</organism>
<dbReference type="Proteomes" id="UP001168528">
    <property type="component" value="Unassembled WGS sequence"/>
</dbReference>
<evidence type="ECO:0000313" key="7">
    <source>
        <dbReference type="Proteomes" id="UP001168528"/>
    </source>
</evidence>
<keyword evidence="2 5" id="KW-0812">Transmembrane</keyword>
<evidence type="ECO:0000256" key="5">
    <source>
        <dbReference type="SAM" id="Phobius"/>
    </source>
</evidence>
<dbReference type="SUPFAM" id="SSF81340">
    <property type="entry name" value="Clc chloride channel"/>
    <property type="match status" value="1"/>
</dbReference>
<evidence type="ECO:0000256" key="3">
    <source>
        <dbReference type="ARBA" id="ARBA00022989"/>
    </source>
</evidence>
<keyword evidence="3 5" id="KW-1133">Transmembrane helix</keyword>
<evidence type="ECO:0000256" key="1">
    <source>
        <dbReference type="ARBA" id="ARBA00004141"/>
    </source>
</evidence>
<comment type="caution">
    <text evidence="6">The sequence shown here is derived from an EMBL/GenBank/DDBJ whole genome shotgun (WGS) entry which is preliminary data.</text>
</comment>
<sequence length="68" mass="7428">MAGILSGVMYAPLTAVFLIAEITQGYNLIIPLMIVSAVSYVIVRRIEAFSMDTRELARKGICLPITVI</sequence>
<dbReference type="InterPro" id="IPR014743">
    <property type="entry name" value="Cl-channel_core"/>
</dbReference>
<reference evidence="6" key="1">
    <citation type="submission" date="2023-07" db="EMBL/GenBank/DDBJ databases">
        <title>The genome sequence of Rhodocytophaga aerolata KACC 12507.</title>
        <authorList>
            <person name="Zhang X."/>
        </authorList>
    </citation>
    <scope>NUCLEOTIDE SEQUENCE</scope>
    <source>
        <strain evidence="6">KACC 12507</strain>
    </source>
</reference>
<dbReference type="InterPro" id="IPR001807">
    <property type="entry name" value="ClC"/>
</dbReference>
<proteinExistence type="predicted"/>
<keyword evidence="7" id="KW-1185">Reference proteome</keyword>
<gene>
    <name evidence="6" type="ORF">Q0590_30475</name>
</gene>
<protein>
    <submittedName>
        <fullName evidence="6">Chloride channel protein</fullName>
    </submittedName>
</protein>
<name>A0ABT8RHJ2_9BACT</name>
<accession>A0ABT8RHJ2</accession>
<evidence type="ECO:0000256" key="2">
    <source>
        <dbReference type="ARBA" id="ARBA00022692"/>
    </source>
</evidence>
<dbReference type="Gene3D" id="1.10.3080.10">
    <property type="entry name" value="Clc chloride channel"/>
    <property type="match status" value="1"/>
</dbReference>
<dbReference type="Pfam" id="PF00654">
    <property type="entry name" value="Voltage_CLC"/>
    <property type="match status" value="1"/>
</dbReference>